<dbReference type="SUPFAM" id="SSF50104">
    <property type="entry name" value="Translation proteins SH3-like domain"/>
    <property type="match status" value="1"/>
</dbReference>
<keyword evidence="3" id="KW-0804">Transcription</keyword>
<evidence type="ECO:0000313" key="6">
    <source>
        <dbReference type="Proteomes" id="UP000623958"/>
    </source>
</evidence>
<feature type="domain" description="NusG-like N-terminal" evidence="4">
    <location>
        <begin position="1"/>
        <end position="98"/>
    </location>
</feature>
<dbReference type="PANTHER" id="PTHR30265">
    <property type="entry name" value="RHO-INTERACTING TRANSCRIPTION TERMINATION FACTOR NUSG"/>
    <property type="match status" value="1"/>
</dbReference>
<dbReference type="Pfam" id="PF02357">
    <property type="entry name" value="NusG"/>
    <property type="match status" value="1"/>
</dbReference>
<reference evidence="5" key="2">
    <citation type="submission" date="2020-09" db="EMBL/GenBank/DDBJ databases">
        <authorList>
            <person name="Sun Q."/>
            <person name="Ohkuma M."/>
        </authorList>
    </citation>
    <scope>NUCLEOTIDE SEQUENCE</scope>
    <source>
        <strain evidence="5">JCM 13306</strain>
    </source>
</reference>
<keyword evidence="6" id="KW-1185">Reference proteome</keyword>
<dbReference type="InterPro" id="IPR006645">
    <property type="entry name" value="NGN-like_dom"/>
</dbReference>
<proteinExistence type="predicted"/>
<dbReference type="InterPro" id="IPR036735">
    <property type="entry name" value="NGN_dom_sf"/>
</dbReference>
<gene>
    <name evidence="5" type="primary">rfaH</name>
    <name evidence="5" type="ORF">GCM10009090_14090</name>
</gene>
<dbReference type="RefSeq" id="WP_140722699.1">
    <property type="nucleotide sequence ID" value="NZ_BNBA01000008.1"/>
</dbReference>
<dbReference type="GO" id="GO:0005829">
    <property type="term" value="C:cytosol"/>
    <property type="evidence" value="ECO:0007669"/>
    <property type="project" value="TreeGrafter"/>
</dbReference>
<dbReference type="Proteomes" id="UP000623958">
    <property type="component" value="Unassembled WGS sequence"/>
</dbReference>
<dbReference type="PANTHER" id="PTHR30265:SF7">
    <property type="entry name" value="TRANSCRIPTION ANTITERMINATION PROTEIN RFAH"/>
    <property type="match status" value="1"/>
</dbReference>
<dbReference type="GO" id="GO:0031564">
    <property type="term" value="P:transcription antitermination"/>
    <property type="evidence" value="ECO:0007669"/>
    <property type="project" value="UniProtKB-KW"/>
</dbReference>
<dbReference type="InterPro" id="IPR008991">
    <property type="entry name" value="Translation_prot_SH3-like_sf"/>
</dbReference>
<evidence type="ECO:0000256" key="2">
    <source>
        <dbReference type="ARBA" id="ARBA00023015"/>
    </source>
</evidence>
<accession>A0A919F7B5</accession>
<protein>
    <submittedName>
        <fullName evidence="5">Transcription antitermination protein RfaH</fullName>
    </submittedName>
</protein>
<organism evidence="5 6">
    <name type="scientific">Xanthomonas boreopolis</name>
    <dbReference type="NCBI Taxonomy" id="86183"/>
    <lineage>
        <taxon>Bacteria</taxon>
        <taxon>Pseudomonadati</taxon>
        <taxon>Pseudomonadota</taxon>
        <taxon>Gammaproteobacteria</taxon>
        <taxon>Lysobacterales</taxon>
        <taxon>Lysobacteraceae</taxon>
        <taxon>Xanthomonas</taxon>
    </lineage>
</organism>
<name>A0A919F7B5_9XANT</name>
<comment type="caution">
    <text evidence="5">The sequence shown here is derived from an EMBL/GenBank/DDBJ whole genome shotgun (WGS) entry which is preliminary data.</text>
</comment>
<dbReference type="Gene3D" id="3.30.70.940">
    <property type="entry name" value="NusG, N-terminal domain"/>
    <property type="match status" value="1"/>
</dbReference>
<evidence type="ECO:0000256" key="3">
    <source>
        <dbReference type="ARBA" id="ARBA00023163"/>
    </source>
</evidence>
<evidence type="ECO:0000313" key="5">
    <source>
        <dbReference type="EMBL" id="GHH51567.1"/>
    </source>
</evidence>
<dbReference type="SMART" id="SM00738">
    <property type="entry name" value="NGN"/>
    <property type="match status" value="1"/>
</dbReference>
<evidence type="ECO:0000259" key="4">
    <source>
        <dbReference type="SMART" id="SM00738"/>
    </source>
</evidence>
<dbReference type="AlphaFoldDB" id="A0A919F7B5"/>
<dbReference type="SUPFAM" id="SSF82679">
    <property type="entry name" value="N-utilization substance G protein NusG, N-terminal domain"/>
    <property type="match status" value="1"/>
</dbReference>
<dbReference type="EMBL" id="BNBA01000008">
    <property type="protein sequence ID" value="GHH51567.1"/>
    <property type="molecule type" value="Genomic_DNA"/>
</dbReference>
<reference evidence="5" key="1">
    <citation type="journal article" date="2014" name="Int. J. Syst. Evol. Microbiol.">
        <title>Complete genome sequence of Corynebacterium casei LMG S-19264T (=DSM 44701T), isolated from a smear-ripened cheese.</title>
        <authorList>
            <consortium name="US DOE Joint Genome Institute (JGI-PGF)"/>
            <person name="Walter F."/>
            <person name="Albersmeier A."/>
            <person name="Kalinowski J."/>
            <person name="Ruckert C."/>
        </authorList>
    </citation>
    <scope>NUCLEOTIDE SEQUENCE</scope>
    <source>
        <strain evidence="5">JCM 13306</strain>
    </source>
</reference>
<dbReference type="GO" id="GO:0006354">
    <property type="term" value="P:DNA-templated transcription elongation"/>
    <property type="evidence" value="ECO:0007669"/>
    <property type="project" value="InterPro"/>
</dbReference>
<dbReference type="InterPro" id="IPR043425">
    <property type="entry name" value="NusG-like"/>
</dbReference>
<evidence type="ECO:0000256" key="1">
    <source>
        <dbReference type="ARBA" id="ARBA00022814"/>
    </source>
</evidence>
<keyword evidence="2" id="KW-0805">Transcription regulation</keyword>
<keyword evidence="1" id="KW-0889">Transcription antitermination</keyword>
<sequence>MRGWHLVLTRPRQERVAMAQLERQGYEVWLPMARDRAGNLDSTRVVPLFPRYLFVNVDSETDNTAPIRSTIGCCGLVRFGMTLAMLPAQAAEAIRQRCDDQGCVRTGDDWAPGSRLKVLDGPFAGFEAVFQARSASERVSVLLHWLGVTRPVQMSAGSLKLLAS</sequence>